<proteinExistence type="predicted"/>
<gene>
    <name evidence="2" type="ORF">QR680_012987</name>
</gene>
<dbReference type="GO" id="GO:0015074">
    <property type="term" value="P:DNA integration"/>
    <property type="evidence" value="ECO:0007669"/>
    <property type="project" value="InterPro"/>
</dbReference>
<keyword evidence="1" id="KW-0233">DNA recombination</keyword>
<evidence type="ECO:0008006" key="4">
    <source>
        <dbReference type="Google" id="ProtNLM"/>
    </source>
</evidence>
<keyword evidence="3" id="KW-1185">Reference proteome</keyword>
<evidence type="ECO:0000313" key="2">
    <source>
        <dbReference type="EMBL" id="KAK0417400.1"/>
    </source>
</evidence>
<dbReference type="GO" id="GO:0003677">
    <property type="term" value="F:DNA binding"/>
    <property type="evidence" value="ECO:0007669"/>
    <property type="project" value="InterPro"/>
</dbReference>
<protein>
    <recommendedName>
        <fullName evidence="4">Tyr recombinase domain-containing protein</fullName>
    </recommendedName>
</protein>
<sequence>MTYDVARRELIRVSSSLGLRKNLTLHGFRGGSATAAIANGAPIDEVMRFGRWRRQETLDAYVEVSTATVPTASSVFNHL</sequence>
<accession>A0AA39I402</accession>
<organism evidence="2 3">
    <name type="scientific">Steinernema hermaphroditum</name>
    <dbReference type="NCBI Taxonomy" id="289476"/>
    <lineage>
        <taxon>Eukaryota</taxon>
        <taxon>Metazoa</taxon>
        <taxon>Ecdysozoa</taxon>
        <taxon>Nematoda</taxon>
        <taxon>Chromadorea</taxon>
        <taxon>Rhabditida</taxon>
        <taxon>Tylenchina</taxon>
        <taxon>Panagrolaimomorpha</taxon>
        <taxon>Strongyloidoidea</taxon>
        <taxon>Steinernematidae</taxon>
        <taxon>Steinernema</taxon>
    </lineage>
</organism>
<dbReference type="InterPro" id="IPR013762">
    <property type="entry name" value="Integrase-like_cat_sf"/>
</dbReference>
<evidence type="ECO:0000256" key="1">
    <source>
        <dbReference type="ARBA" id="ARBA00023172"/>
    </source>
</evidence>
<dbReference type="InterPro" id="IPR011010">
    <property type="entry name" value="DNA_brk_join_enz"/>
</dbReference>
<dbReference type="SUPFAM" id="SSF56349">
    <property type="entry name" value="DNA breaking-rejoining enzymes"/>
    <property type="match status" value="1"/>
</dbReference>
<name>A0AA39I402_9BILA</name>
<dbReference type="EMBL" id="JAUCMV010000002">
    <property type="protein sequence ID" value="KAK0417400.1"/>
    <property type="molecule type" value="Genomic_DNA"/>
</dbReference>
<comment type="caution">
    <text evidence="2">The sequence shown here is derived from an EMBL/GenBank/DDBJ whole genome shotgun (WGS) entry which is preliminary data.</text>
</comment>
<dbReference type="GO" id="GO:0006310">
    <property type="term" value="P:DNA recombination"/>
    <property type="evidence" value="ECO:0007669"/>
    <property type="project" value="UniProtKB-KW"/>
</dbReference>
<dbReference type="AlphaFoldDB" id="A0AA39I402"/>
<evidence type="ECO:0000313" key="3">
    <source>
        <dbReference type="Proteomes" id="UP001175271"/>
    </source>
</evidence>
<dbReference type="Gene3D" id="1.10.443.10">
    <property type="entry name" value="Intergrase catalytic core"/>
    <property type="match status" value="1"/>
</dbReference>
<dbReference type="Proteomes" id="UP001175271">
    <property type="component" value="Unassembled WGS sequence"/>
</dbReference>
<reference evidence="2" key="1">
    <citation type="submission" date="2023-06" db="EMBL/GenBank/DDBJ databases">
        <title>Genomic analysis of the entomopathogenic nematode Steinernema hermaphroditum.</title>
        <authorList>
            <person name="Schwarz E.M."/>
            <person name="Heppert J.K."/>
            <person name="Baniya A."/>
            <person name="Schwartz H.T."/>
            <person name="Tan C.-H."/>
            <person name="Antoshechkin I."/>
            <person name="Sternberg P.W."/>
            <person name="Goodrich-Blair H."/>
            <person name="Dillman A.R."/>
        </authorList>
    </citation>
    <scope>NUCLEOTIDE SEQUENCE</scope>
    <source>
        <strain evidence="2">PS9179</strain>
        <tissue evidence="2">Whole animal</tissue>
    </source>
</reference>